<evidence type="ECO:0000256" key="1">
    <source>
        <dbReference type="SAM" id="Phobius"/>
    </source>
</evidence>
<gene>
    <name evidence="2" type="ORF">J2S43_005828</name>
</gene>
<feature type="transmembrane region" description="Helical" evidence="1">
    <location>
        <begin position="65"/>
        <end position="86"/>
    </location>
</feature>
<name>A0ABT9N218_9ACTN</name>
<keyword evidence="3" id="KW-1185">Reference proteome</keyword>
<comment type="caution">
    <text evidence="2">The sequence shown here is derived from an EMBL/GenBank/DDBJ whole genome shotgun (WGS) entry which is preliminary data.</text>
</comment>
<evidence type="ECO:0000313" key="2">
    <source>
        <dbReference type="EMBL" id="MDP9797316.1"/>
    </source>
</evidence>
<proteinExistence type="predicted"/>
<feature type="transmembrane region" description="Helical" evidence="1">
    <location>
        <begin position="41"/>
        <end position="58"/>
    </location>
</feature>
<dbReference type="RefSeq" id="WP_306834554.1">
    <property type="nucleotide sequence ID" value="NZ_JAUSRA010000001.1"/>
</dbReference>
<keyword evidence="1" id="KW-1133">Transmembrane helix</keyword>
<sequence>MARHGAWALAGLLAAAGATHFARPRIYDSIVPAALPGGRRFWTYASGAAALATAAAIAHPRTRRAGGYAATALFVAVFPANVTMAIDWRTRSPRHRAIAYARLPLQIPLIVWAWRVARPR</sequence>
<accession>A0ABT9N218</accession>
<protein>
    <submittedName>
        <fullName evidence="2">Membrane protein</fullName>
    </submittedName>
</protein>
<dbReference type="PANTHER" id="PTHR36974">
    <property type="entry name" value="MEMBRANE PROTEIN-RELATED"/>
    <property type="match status" value="1"/>
</dbReference>
<reference evidence="2 3" key="1">
    <citation type="submission" date="2023-07" db="EMBL/GenBank/DDBJ databases">
        <title>Sequencing the genomes of 1000 actinobacteria strains.</title>
        <authorList>
            <person name="Klenk H.-P."/>
        </authorList>
    </citation>
    <scope>NUCLEOTIDE SEQUENCE [LARGE SCALE GENOMIC DNA]</scope>
    <source>
        <strain evidence="2 3">DSM 44710</strain>
    </source>
</reference>
<feature type="transmembrane region" description="Helical" evidence="1">
    <location>
        <begin position="98"/>
        <end position="117"/>
    </location>
</feature>
<organism evidence="2 3">
    <name type="scientific">Catenuloplanes nepalensis</name>
    <dbReference type="NCBI Taxonomy" id="587533"/>
    <lineage>
        <taxon>Bacteria</taxon>
        <taxon>Bacillati</taxon>
        <taxon>Actinomycetota</taxon>
        <taxon>Actinomycetes</taxon>
        <taxon>Micromonosporales</taxon>
        <taxon>Micromonosporaceae</taxon>
        <taxon>Catenuloplanes</taxon>
    </lineage>
</organism>
<evidence type="ECO:0000313" key="3">
    <source>
        <dbReference type="Proteomes" id="UP001240984"/>
    </source>
</evidence>
<dbReference type="PANTHER" id="PTHR36974:SF1">
    <property type="entry name" value="DOXX FAMILY MEMBRANE PROTEIN"/>
    <property type="match status" value="1"/>
</dbReference>
<dbReference type="Proteomes" id="UP001240984">
    <property type="component" value="Unassembled WGS sequence"/>
</dbReference>
<keyword evidence="1" id="KW-0472">Membrane</keyword>
<dbReference type="EMBL" id="JAUSRA010000001">
    <property type="protein sequence ID" value="MDP9797316.1"/>
    <property type="molecule type" value="Genomic_DNA"/>
</dbReference>
<keyword evidence="1" id="KW-0812">Transmembrane</keyword>